<dbReference type="Proteomes" id="UP000322876">
    <property type="component" value="Unassembled WGS sequence"/>
</dbReference>
<name>A0A5A8F5T4_9BACT</name>
<proteinExistence type="predicted"/>
<dbReference type="CDD" id="cd00383">
    <property type="entry name" value="trans_reg_C"/>
    <property type="match status" value="1"/>
</dbReference>
<evidence type="ECO:0000256" key="4">
    <source>
        <dbReference type="PROSITE-ProRule" id="PRU00169"/>
    </source>
</evidence>
<keyword evidence="2" id="KW-0902">Two-component regulatory system</keyword>
<dbReference type="OrthoDB" id="9790442at2"/>
<dbReference type="Gene3D" id="3.40.50.2300">
    <property type="match status" value="1"/>
</dbReference>
<reference evidence="8 9" key="1">
    <citation type="submission" date="2019-06" db="EMBL/GenBank/DDBJ databases">
        <title>Genomic insights into carbon and energy metabolism of Deferribacter autotrophicus revealed new metabolic traits in the phylum Deferribacteres.</title>
        <authorList>
            <person name="Slobodkin A.I."/>
            <person name="Slobodkina G.B."/>
            <person name="Allioux M."/>
            <person name="Alain K."/>
            <person name="Jebbar M."/>
            <person name="Shadrin V."/>
            <person name="Kublanov I.V."/>
            <person name="Toshchakov S.V."/>
            <person name="Bonch-Osmolovskaya E.A."/>
        </authorList>
    </citation>
    <scope>NUCLEOTIDE SEQUENCE [LARGE SCALE GENOMIC DNA]</scope>
    <source>
        <strain evidence="8 9">SL50</strain>
    </source>
</reference>
<dbReference type="GO" id="GO:0032993">
    <property type="term" value="C:protein-DNA complex"/>
    <property type="evidence" value="ECO:0007669"/>
    <property type="project" value="TreeGrafter"/>
</dbReference>
<feature type="domain" description="Response regulatory" evidence="6">
    <location>
        <begin position="3"/>
        <end position="119"/>
    </location>
</feature>
<feature type="domain" description="OmpR/PhoB-type" evidence="7">
    <location>
        <begin position="127"/>
        <end position="222"/>
    </location>
</feature>
<dbReference type="SMART" id="SM00448">
    <property type="entry name" value="REC"/>
    <property type="match status" value="1"/>
</dbReference>
<evidence type="ECO:0000256" key="1">
    <source>
        <dbReference type="ARBA" id="ARBA00022553"/>
    </source>
</evidence>
<keyword evidence="9" id="KW-1185">Reference proteome</keyword>
<dbReference type="InterPro" id="IPR011006">
    <property type="entry name" value="CheY-like_superfamily"/>
</dbReference>
<dbReference type="Pfam" id="PF00072">
    <property type="entry name" value="Response_reg"/>
    <property type="match status" value="1"/>
</dbReference>
<protein>
    <submittedName>
        <fullName evidence="8">Response regulator</fullName>
    </submittedName>
</protein>
<dbReference type="PANTHER" id="PTHR48111">
    <property type="entry name" value="REGULATOR OF RPOS"/>
    <property type="match status" value="1"/>
</dbReference>
<dbReference type="PROSITE" id="PS51755">
    <property type="entry name" value="OMPR_PHOB"/>
    <property type="match status" value="1"/>
</dbReference>
<dbReference type="Gene3D" id="1.10.10.10">
    <property type="entry name" value="Winged helix-like DNA-binding domain superfamily/Winged helix DNA-binding domain"/>
    <property type="match status" value="1"/>
</dbReference>
<dbReference type="InterPro" id="IPR036388">
    <property type="entry name" value="WH-like_DNA-bd_sf"/>
</dbReference>
<dbReference type="GO" id="GO:0005829">
    <property type="term" value="C:cytosol"/>
    <property type="evidence" value="ECO:0007669"/>
    <property type="project" value="TreeGrafter"/>
</dbReference>
<keyword evidence="1 4" id="KW-0597">Phosphoprotein</keyword>
<dbReference type="SUPFAM" id="SSF52172">
    <property type="entry name" value="CheY-like"/>
    <property type="match status" value="1"/>
</dbReference>
<evidence type="ECO:0000256" key="3">
    <source>
        <dbReference type="ARBA" id="ARBA00023125"/>
    </source>
</evidence>
<dbReference type="InterPro" id="IPR001789">
    <property type="entry name" value="Sig_transdc_resp-reg_receiver"/>
</dbReference>
<dbReference type="Pfam" id="PF00486">
    <property type="entry name" value="Trans_reg_C"/>
    <property type="match status" value="1"/>
</dbReference>
<feature type="DNA-binding region" description="OmpR/PhoB-type" evidence="5">
    <location>
        <begin position="127"/>
        <end position="222"/>
    </location>
</feature>
<evidence type="ECO:0000313" key="8">
    <source>
        <dbReference type="EMBL" id="KAA0258875.1"/>
    </source>
</evidence>
<dbReference type="AlphaFoldDB" id="A0A5A8F5T4"/>
<dbReference type="PROSITE" id="PS50110">
    <property type="entry name" value="RESPONSE_REGULATORY"/>
    <property type="match status" value="1"/>
</dbReference>
<comment type="caution">
    <text evidence="8">The sequence shown here is derived from an EMBL/GenBank/DDBJ whole genome shotgun (WGS) entry which is preliminary data.</text>
</comment>
<feature type="modified residue" description="4-aspartylphosphate" evidence="4">
    <location>
        <position position="52"/>
    </location>
</feature>
<evidence type="ECO:0000313" key="9">
    <source>
        <dbReference type="Proteomes" id="UP000322876"/>
    </source>
</evidence>
<dbReference type="EMBL" id="VFJB01000003">
    <property type="protein sequence ID" value="KAA0258875.1"/>
    <property type="molecule type" value="Genomic_DNA"/>
</dbReference>
<keyword evidence="3 5" id="KW-0238">DNA-binding</keyword>
<organism evidence="8 9">
    <name type="scientific">Deferribacter autotrophicus</name>
    <dbReference type="NCBI Taxonomy" id="500465"/>
    <lineage>
        <taxon>Bacteria</taxon>
        <taxon>Pseudomonadati</taxon>
        <taxon>Deferribacterota</taxon>
        <taxon>Deferribacteres</taxon>
        <taxon>Deferribacterales</taxon>
        <taxon>Deferribacteraceae</taxon>
        <taxon>Deferribacter</taxon>
    </lineage>
</organism>
<dbReference type="SMART" id="SM00862">
    <property type="entry name" value="Trans_reg_C"/>
    <property type="match status" value="1"/>
</dbReference>
<evidence type="ECO:0000259" key="7">
    <source>
        <dbReference type="PROSITE" id="PS51755"/>
    </source>
</evidence>
<evidence type="ECO:0000259" key="6">
    <source>
        <dbReference type="PROSITE" id="PS50110"/>
    </source>
</evidence>
<dbReference type="InterPro" id="IPR001867">
    <property type="entry name" value="OmpR/PhoB-type_DNA-bd"/>
</dbReference>
<dbReference type="RefSeq" id="WP_149265635.1">
    <property type="nucleotide sequence ID" value="NZ_VFJB01000003.1"/>
</dbReference>
<gene>
    <name evidence="8" type="ORF">FHQ18_02715</name>
</gene>
<dbReference type="GO" id="GO:0000156">
    <property type="term" value="F:phosphorelay response regulator activity"/>
    <property type="evidence" value="ECO:0007669"/>
    <property type="project" value="TreeGrafter"/>
</dbReference>
<dbReference type="GO" id="GO:0000976">
    <property type="term" value="F:transcription cis-regulatory region binding"/>
    <property type="evidence" value="ECO:0007669"/>
    <property type="project" value="TreeGrafter"/>
</dbReference>
<evidence type="ECO:0000256" key="2">
    <source>
        <dbReference type="ARBA" id="ARBA00023012"/>
    </source>
</evidence>
<sequence length="222" mass="25235">MATILIVEDENSLRELIAFNLQSEGFKTVEASDANEALMFLEEIEPDLILLDIMLPGLKGTQLLNILKSTPKTASIPIIIISARDEEDMIVKHLELGAKDYLTKPFSIRVLITKIKQQINAKQGKYSRTVEYKGIVLDEENHKTFLEGKELILTHKEFELLKLLLKHPGRVYTRNQLLSNIWGYDSDVYTRTVDAHISSLRKKLGEKSSLIKTVPKIGYKAE</sequence>
<dbReference type="GO" id="GO:0006355">
    <property type="term" value="P:regulation of DNA-templated transcription"/>
    <property type="evidence" value="ECO:0007669"/>
    <property type="project" value="InterPro"/>
</dbReference>
<evidence type="ECO:0000256" key="5">
    <source>
        <dbReference type="PROSITE-ProRule" id="PRU01091"/>
    </source>
</evidence>
<dbReference type="InterPro" id="IPR039420">
    <property type="entry name" value="WalR-like"/>
</dbReference>
<accession>A0A5A8F5T4</accession>
<dbReference type="PANTHER" id="PTHR48111:SF40">
    <property type="entry name" value="PHOSPHATE REGULON TRANSCRIPTIONAL REGULATORY PROTEIN PHOB"/>
    <property type="match status" value="1"/>
</dbReference>